<dbReference type="InterPro" id="IPR000070">
    <property type="entry name" value="Pectinesterase_cat"/>
</dbReference>
<comment type="caution">
    <text evidence="7">The sequence shown here is derived from an EMBL/GenBank/DDBJ whole genome shotgun (WGS) entry which is preliminary data.</text>
</comment>
<reference evidence="7 8" key="1">
    <citation type="submission" date="2022-08" db="EMBL/GenBank/DDBJ databases">
        <title>Reclassification of Massilia species as members of the genera Telluria, Duganella, Pseudoduganella, Mokoshia gen. nov. and Zemynaea gen. nov. using orthogonal and non-orthogonal genome-based approaches.</title>
        <authorList>
            <person name="Bowman J.P."/>
        </authorList>
    </citation>
    <scope>NUCLEOTIDE SEQUENCE [LARGE SCALE GENOMIC DNA]</scope>
    <source>
        <strain evidence="7 8">JCM 31661</strain>
    </source>
</reference>
<dbReference type="InterPro" id="IPR011050">
    <property type="entry name" value="Pectin_lyase_fold/virulence"/>
</dbReference>
<organism evidence="7 8">
    <name type="scientific">Massilia agri</name>
    <dbReference type="NCBI Taxonomy" id="1886785"/>
    <lineage>
        <taxon>Bacteria</taxon>
        <taxon>Pseudomonadati</taxon>
        <taxon>Pseudomonadota</taxon>
        <taxon>Betaproteobacteria</taxon>
        <taxon>Burkholderiales</taxon>
        <taxon>Oxalobacteraceae</taxon>
        <taxon>Telluria group</taxon>
        <taxon>Massilia</taxon>
    </lineage>
</organism>
<evidence type="ECO:0000256" key="3">
    <source>
        <dbReference type="ARBA" id="ARBA00023239"/>
    </source>
</evidence>
<comment type="subcellular location">
    <subcellularLocation>
        <location evidence="4">Secreted</location>
    </subcellularLocation>
</comment>
<keyword evidence="1" id="KW-0378">Hydrolase</keyword>
<dbReference type="Proteomes" id="UP001206572">
    <property type="component" value="Unassembled WGS sequence"/>
</dbReference>
<keyword evidence="8" id="KW-1185">Reference proteome</keyword>
<dbReference type="SUPFAM" id="SSF51126">
    <property type="entry name" value="Pectin lyase-like"/>
    <property type="match status" value="2"/>
</dbReference>
<dbReference type="InterPro" id="IPR045032">
    <property type="entry name" value="PEL"/>
</dbReference>
<evidence type="ECO:0000256" key="2">
    <source>
        <dbReference type="ARBA" id="ARBA00023085"/>
    </source>
</evidence>
<evidence type="ECO:0000259" key="6">
    <source>
        <dbReference type="SMART" id="SM00656"/>
    </source>
</evidence>
<dbReference type="SMART" id="SM00656">
    <property type="entry name" value="Amb_all"/>
    <property type="match status" value="1"/>
</dbReference>
<evidence type="ECO:0000313" key="8">
    <source>
        <dbReference type="Proteomes" id="UP001206572"/>
    </source>
</evidence>
<comment type="similarity">
    <text evidence="4">Belongs to the polysaccharide lyase 1 family.</text>
</comment>
<keyword evidence="4" id="KW-0119">Carbohydrate metabolism</keyword>
<dbReference type="PANTHER" id="PTHR31683:SF18">
    <property type="entry name" value="PECTATE LYASE 21-RELATED"/>
    <property type="match status" value="1"/>
</dbReference>
<evidence type="ECO:0000256" key="1">
    <source>
        <dbReference type="ARBA" id="ARBA00022801"/>
    </source>
</evidence>
<dbReference type="RefSeq" id="WP_258826958.1">
    <property type="nucleotide sequence ID" value="NZ_JANUHA010000003.1"/>
</dbReference>
<feature type="signal peptide" evidence="5">
    <location>
        <begin position="1"/>
        <end position="21"/>
    </location>
</feature>
<evidence type="ECO:0000256" key="4">
    <source>
        <dbReference type="RuleBase" id="RU361173"/>
    </source>
</evidence>
<sequence>MNPRATLLTLALAGAFGQAFATPVALTERQHAPSDGWAAQNGGTRGGALALPEHVFTVRDRAQLLAALDAEATAPGLPRIVRVAATIDLSEGRAFASTGDQARRGVVRIPSHTTVIGVAPGAGFINGSLQVANAEQVVIRNLAIRNPCDVGPRWDPKDGPKGNWNASFDGITVSGSHHVWIDHNSFTDAPDTDDRQAVENGKLKQCHDGALDINQGSDFVSVSYNRFGEHEKNMLIGSGDRASGDQGHLRITLKGNLFEHVAERAPRVRYGQVHLLNNYYVGDRKHPVYAHGYSVGVAHASHIISTANAFDIAGANTCKQVVRDPGSSAGVFQDSGSLLNGVALRDCPHGGEVGWRVPYRFTALPAAEVPRHVRENAGPQALPGGSDGFAEARLVPVQGAPFLLRARQDENGDWQGASLQLIDGGRVLQIELLESRGEVKRIKQVRRNAPMAGLPVVLRFAAEPATGPNARGPSLSISVDGDRATWLLATAMPAVRPVSWDAGGNTLLDLRSGPAGLPERVTVHVGADRIAMQAGDAPESIRLGGAQGVEAQAADPRIASVEGGNGSLRLTPHASGRTTVTVRSLDDPWAQAVFTVEVQAPFAAPAGTALPASAEVHPAHGARGVPPDAPLRLVFGKVPVLSGEGSVRIYRKRDRLLVAVVRPGEAITALGSQSRKRLVRQHPVKVVGKELYVRMPHLLEYGEEYEAVIDERLVRAEGFKGARWSFRTTPYKPVGDSITVDDDGRADFRTVQGALDFAMGLPREQALTVNVRDGVYPELLYLVDKDKVTLRGQSRESTIIRAANSDTRNPGSGTGQLIGAPGFSGGRSLFLAQDVDLLEIRDIALHNSTLRSDGHSAQAETIFFSTDRGRLSARNAHFISEQDTLQLTGYAWFYRSLIEGNVDFVWGNNRAALFEESELRTVGDSANKESGGYIVQARTVGKDEPGFVFLRSRITRGPGPAGNLPPIGATYFARSPGTPSTWDNVAFIECTVGPHIASDAWYRKPLPNPLQGGWVEYGNRTEDGQPRSYGGVQLDGEAAARLSSRAAVFAGRGWNPQP</sequence>
<keyword evidence="4" id="KW-0624">Polysaccharide degradation</keyword>
<evidence type="ECO:0000313" key="7">
    <source>
        <dbReference type="EMBL" id="MCS0595915.1"/>
    </source>
</evidence>
<proteinExistence type="inferred from homology"/>
<keyword evidence="4" id="KW-0964">Secreted</keyword>
<evidence type="ECO:0000256" key="5">
    <source>
        <dbReference type="SAM" id="SignalP"/>
    </source>
</evidence>
<dbReference type="Pfam" id="PF00544">
    <property type="entry name" value="Pectate_lyase_4"/>
    <property type="match status" value="1"/>
</dbReference>
<feature type="chain" id="PRO_5045366982" evidence="5">
    <location>
        <begin position="22"/>
        <end position="1058"/>
    </location>
</feature>
<feature type="domain" description="Pectate lyase" evidence="6">
    <location>
        <begin position="55"/>
        <end position="316"/>
    </location>
</feature>
<dbReference type="EMBL" id="JANUHA010000003">
    <property type="protein sequence ID" value="MCS0595915.1"/>
    <property type="molecule type" value="Genomic_DNA"/>
</dbReference>
<protein>
    <submittedName>
        <fullName evidence="7">Pectinesterase family protein</fullName>
    </submittedName>
</protein>
<gene>
    <name evidence="7" type="ORF">NX780_06085</name>
</gene>
<keyword evidence="5" id="KW-0732">Signal</keyword>
<keyword evidence="3 4" id="KW-0456">Lyase</keyword>
<dbReference type="Gene3D" id="2.160.20.10">
    <property type="entry name" value="Single-stranded right-handed beta-helix, Pectin lyase-like"/>
    <property type="match status" value="2"/>
</dbReference>
<keyword evidence="2" id="KW-0063">Aspartyl esterase</keyword>
<dbReference type="Pfam" id="PF01095">
    <property type="entry name" value="Pectinesterase"/>
    <property type="match status" value="1"/>
</dbReference>
<dbReference type="InterPro" id="IPR002022">
    <property type="entry name" value="Pec_lyase"/>
</dbReference>
<name>A0ABT2AI89_9BURK</name>
<dbReference type="InterPro" id="IPR012334">
    <property type="entry name" value="Pectin_lyas_fold"/>
</dbReference>
<accession>A0ABT2AI89</accession>
<dbReference type="PANTHER" id="PTHR31683">
    <property type="entry name" value="PECTATE LYASE 18-RELATED"/>
    <property type="match status" value="1"/>
</dbReference>